<dbReference type="EMBL" id="DF842258">
    <property type="protein sequence ID" value="GAT46327.1"/>
    <property type="molecule type" value="Genomic_DNA"/>
</dbReference>
<gene>
    <name evidence="1" type="ORF">MCHLO_03860</name>
</gene>
<evidence type="ECO:0000313" key="2">
    <source>
        <dbReference type="Proteomes" id="UP000815677"/>
    </source>
</evidence>
<accession>A0ABQ0L711</accession>
<proteinExistence type="predicted"/>
<evidence type="ECO:0000313" key="1">
    <source>
        <dbReference type="EMBL" id="GAT46327.1"/>
    </source>
</evidence>
<sequence length="493" mass="54755">MRSVLRVARTPPVELYSSSENKRGYEKNGVAEFGTQDGARRFVLSRTTFPERRNPQPDRVPYPTLLAGIFAQTGATLPAAPRARPVITTFQCRRLHHFQQRSPHRLLDARTLKYGAQHCPQRTGEHSPPSRIPVAAAFCWTSSSTSDCVPTSLFASSDETHTYTGVYCVSSGDRERGRIRTEDAVGGIHPHRCSGPGHSCAAALALARRISLSPDRRTLICPRAGTQTQRFASRAYLTSFQDHTYLTMASDNDSATGPRRTIRTRVAEDDGMHLHVVFTRARPRYSRLCAKKAVVGWVRGFGLAISVSLSGKWRVLVRLQRTNTARSVLTLSVVNVTVPGPLPPAPAAVTCRFVALLTIPRSTASMLVLRYEQRSSSSRSLNRGPAVPNPSRRPVIFGGCRFSWRTRDAARPRDTSSRRGRYNDDGPPLGPVSMWAWRGLLYFARHVMLSRPSPVIGTTVRTTVLPTISICCPPPLTRMRSIVPTVHRLRYRI</sequence>
<organism evidence="1 2">
    <name type="scientific">Mycena chlorophos</name>
    <name type="common">Agaric fungus</name>
    <name type="synonym">Agaricus chlorophos</name>
    <dbReference type="NCBI Taxonomy" id="658473"/>
    <lineage>
        <taxon>Eukaryota</taxon>
        <taxon>Fungi</taxon>
        <taxon>Dikarya</taxon>
        <taxon>Basidiomycota</taxon>
        <taxon>Agaricomycotina</taxon>
        <taxon>Agaricomycetes</taxon>
        <taxon>Agaricomycetidae</taxon>
        <taxon>Agaricales</taxon>
        <taxon>Marasmiineae</taxon>
        <taxon>Mycenaceae</taxon>
        <taxon>Mycena</taxon>
    </lineage>
</organism>
<name>A0ABQ0L711_MYCCL</name>
<reference evidence="1" key="1">
    <citation type="submission" date="2014-09" db="EMBL/GenBank/DDBJ databases">
        <title>Genome sequence of the luminous mushroom Mycena chlorophos for searching fungal bioluminescence genes.</title>
        <authorList>
            <person name="Tanaka Y."/>
            <person name="Kasuga D."/>
            <person name="Oba Y."/>
            <person name="Hase S."/>
            <person name="Sato K."/>
            <person name="Oba Y."/>
            <person name="Sakakibara Y."/>
        </authorList>
    </citation>
    <scope>NUCLEOTIDE SEQUENCE</scope>
</reference>
<protein>
    <submittedName>
        <fullName evidence="1">Uncharacterized protein</fullName>
    </submittedName>
</protein>
<keyword evidence="2" id="KW-1185">Reference proteome</keyword>
<dbReference type="Proteomes" id="UP000815677">
    <property type="component" value="Unassembled WGS sequence"/>
</dbReference>